<evidence type="ECO:0000256" key="10">
    <source>
        <dbReference type="SAM" id="Phobius"/>
    </source>
</evidence>
<dbReference type="PANTHER" id="PTHR45667">
    <property type="entry name" value="S-ADENOSYLMETHIONINE MITOCHONDRIAL CARRIER PROTEIN"/>
    <property type="match status" value="1"/>
</dbReference>
<name>A0A2H9TJ54_9FUNG</name>
<evidence type="ECO:0000313" key="11">
    <source>
        <dbReference type="EMBL" id="PJF17670.1"/>
    </source>
</evidence>
<dbReference type="AlphaFoldDB" id="A0A2H9TJ54"/>
<protein>
    <submittedName>
        <fullName evidence="11">Uncharacterized protein</fullName>
    </submittedName>
</protein>
<dbReference type="Pfam" id="PF00153">
    <property type="entry name" value="Mito_carr"/>
    <property type="match status" value="2"/>
</dbReference>
<dbReference type="GO" id="GO:0016020">
    <property type="term" value="C:membrane"/>
    <property type="evidence" value="ECO:0007669"/>
    <property type="project" value="UniProtKB-SubCell"/>
</dbReference>
<keyword evidence="4 8" id="KW-0812">Transmembrane</keyword>
<evidence type="ECO:0000256" key="1">
    <source>
        <dbReference type="ARBA" id="ARBA00004141"/>
    </source>
</evidence>
<evidence type="ECO:0000313" key="12">
    <source>
        <dbReference type="Proteomes" id="UP000240830"/>
    </source>
</evidence>
<comment type="similarity">
    <text evidence="2 9">Belongs to the mitochondrial carrier (TC 2.A.29) family.</text>
</comment>
<keyword evidence="12" id="KW-1185">Reference proteome</keyword>
<feature type="repeat" description="Solcar" evidence="8">
    <location>
        <begin position="58"/>
        <end position="146"/>
    </location>
</feature>
<dbReference type="OrthoDB" id="276989at2759"/>
<organism evidence="11 12">
    <name type="scientific">Paramicrosporidium saccamoebae</name>
    <dbReference type="NCBI Taxonomy" id="1246581"/>
    <lineage>
        <taxon>Eukaryota</taxon>
        <taxon>Fungi</taxon>
        <taxon>Fungi incertae sedis</taxon>
        <taxon>Cryptomycota</taxon>
        <taxon>Cryptomycota incertae sedis</taxon>
        <taxon>Paramicrosporidium</taxon>
    </lineage>
</organism>
<reference evidence="11 12" key="1">
    <citation type="submission" date="2016-10" db="EMBL/GenBank/DDBJ databases">
        <title>The genome of Paramicrosporidium saccamoebae is the missing link in understanding Cryptomycota and Microsporidia evolution.</title>
        <authorList>
            <person name="Quandt C.A."/>
            <person name="Beaudet D."/>
            <person name="Corsaro D."/>
            <person name="Michel R."/>
            <person name="Corradi N."/>
            <person name="James T."/>
        </authorList>
    </citation>
    <scope>NUCLEOTIDE SEQUENCE [LARGE SCALE GENOMIC DNA]</scope>
    <source>
        <strain evidence="11 12">KSL3</strain>
    </source>
</reference>
<evidence type="ECO:0000256" key="7">
    <source>
        <dbReference type="ARBA" id="ARBA00023136"/>
    </source>
</evidence>
<feature type="repeat" description="Solcar" evidence="8">
    <location>
        <begin position="1"/>
        <end position="54"/>
    </location>
</feature>
<dbReference type="EMBL" id="MTSL01000167">
    <property type="protein sequence ID" value="PJF17670.1"/>
    <property type="molecule type" value="Genomic_DNA"/>
</dbReference>
<evidence type="ECO:0000256" key="4">
    <source>
        <dbReference type="ARBA" id="ARBA00022692"/>
    </source>
</evidence>
<feature type="transmembrane region" description="Helical" evidence="10">
    <location>
        <begin position="118"/>
        <end position="140"/>
    </location>
</feature>
<evidence type="ECO:0000256" key="9">
    <source>
        <dbReference type="RuleBase" id="RU000488"/>
    </source>
</evidence>
<keyword evidence="6 10" id="KW-1133">Transmembrane helix</keyword>
<dbReference type="SUPFAM" id="SSF103506">
    <property type="entry name" value="Mitochondrial carrier"/>
    <property type="match status" value="1"/>
</dbReference>
<sequence>MQVFQYEAGLMAAMRHVYRHDGLLGFYRGFQATLQREIPFACLQFPLYEYLKRHWQVDKAWQAALCGSVAGGVTAALTTPLDVIKTRTMLSTRGELHQYRSPLDSIRMLWKEGGLRRIFAGVGPRTLWISVGGFIFFGAYEKSKQILMHSRTTRA</sequence>
<keyword evidence="5" id="KW-0677">Repeat</keyword>
<dbReference type="InterPro" id="IPR018108">
    <property type="entry name" value="MCP_transmembrane"/>
</dbReference>
<evidence type="ECO:0000256" key="2">
    <source>
        <dbReference type="ARBA" id="ARBA00006375"/>
    </source>
</evidence>
<evidence type="ECO:0000256" key="6">
    <source>
        <dbReference type="ARBA" id="ARBA00022989"/>
    </source>
</evidence>
<gene>
    <name evidence="11" type="ORF">PSACC_02521</name>
</gene>
<comment type="caution">
    <text evidence="11">The sequence shown here is derived from an EMBL/GenBank/DDBJ whole genome shotgun (WGS) entry which is preliminary data.</text>
</comment>
<evidence type="ECO:0000256" key="8">
    <source>
        <dbReference type="PROSITE-ProRule" id="PRU00282"/>
    </source>
</evidence>
<keyword evidence="3 9" id="KW-0813">Transport</keyword>
<dbReference type="PROSITE" id="PS50920">
    <property type="entry name" value="SOLCAR"/>
    <property type="match status" value="2"/>
</dbReference>
<evidence type="ECO:0000256" key="5">
    <source>
        <dbReference type="ARBA" id="ARBA00022737"/>
    </source>
</evidence>
<accession>A0A2H9TJ54</accession>
<proteinExistence type="inferred from homology"/>
<dbReference type="STRING" id="1246581.A0A2H9TJ54"/>
<dbReference type="Gene3D" id="1.50.40.10">
    <property type="entry name" value="Mitochondrial carrier domain"/>
    <property type="match status" value="1"/>
</dbReference>
<keyword evidence="7 8" id="KW-0472">Membrane</keyword>
<evidence type="ECO:0000256" key="3">
    <source>
        <dbReference type="ARBA" id="ARBA00022448"/>
    </source>
</evidence>
<dbReference type="Proteomes" id="UP000240830">
    <property type="component" value="Unassembled WGS sequence"/>
</dbReference>
<comment type="subcellular location">
    <subcellularLocation>
        <location evidence="1">Membrane</location>
        <topology evidence="1">Multi-pass membrane protein</topology>
    </subcellularLocation>
</comment>
<dbReference type="InterPro" id="IPR023395">
    <property type="entry name" value="MCP_dom_sf"/>
</dbReference>